<dbReference type="InterPro" id="IPR029063">
    <property type="entry name" value="SAM-dependent_MTases_sf"/>
</dbReference>
<dbReference type="Gene3D" id="3.40.50.150">
    <property type="entry name" value="Vaccinia Virus protein VP39"/>
    <property type="match status" value="1"/>
</dbReference>
<accession>A0ABR2IRE9</accession>
<keyword evidence="3" id="KW-0489">Methyltransferase</keyword>
<comment type="caution">
    <text evidence="3">The sequence shown here is derived from an EMBL/GenBank/DDBJ whole genome shotgun (WGS) entry which is preliminary data.</text>
</comment>
<evidence type="ECO:0000313" key="4">
    <source>
        <dbReference type="Proteomes" id="UP001390339"/>
    </source>
</evidence>
<sequence>MAVTNDTSSSKPLYTLNHTNEVETNRLDGNHYNLYLPMQGGRSVPPHIESYLASVKGGARVIDVGTGTGVFLKTLAEQVPSIKQLDGFDPDTSKFIDPKDLPANIKLRGGDATKPFPKEMDMEGSYDLVHARLQFFSWRADEWPRVVQAMVALLKPGGHILWHEGGWHGWQTIPPSLAFDEYLGHEIKRTMALGREPLPAFKLPGWFKDAGLRDIGKEVFNVLQDEKIQRLGADVLYTVCYQSALGVADQGDTPGLATRERVHELFRQIKLDFDAGLVGQEFRWVWGRKPNVGEPLEGGLPTPPTSSTRGSNDGAYGTTAASSSKGSHKGDEATPRTHKRKSSLFAWVRDALSSKEKEKEAGSKTAEPAAEPATATA</sequence>
<dbReference type="SUPFAM" id="SSF53335">
    <property type="entry name" value="S-adenosyl-L-methionine-dependent methyltransferases"/>
    <property type="match status" value="1"/>
</dbReference>
<protein>
    <submittedName>
        <fullName evidence="3">S-adenosyl-L-methionine-dependent methyltransferase</fullName>
    </submittedName>
</protein>
<evidence type="ECO:0000256" key="2">
    <source>
        <dbReference type="SAM" id="MobiDB-lite"/>
    </source>
</evidence>
<dbReference type="CDD" id="cd02440">
    <property type="entry name" value="AdoMet_MTases"/>
    <property type="match status" value="1"/>
</dbReference>
<dbReference type="PANTHER" id="PTHR43591">
    <property type="entry name" value="METHYLTRANSFERASE"/>
    <property type="match status" value="1"/>
</dbReference>
<gene>
    <name evidence="3" type="ORF">PGQ11_006026</name>
</gene>
<dbReference type="GO" id="GO:0008168">
    <property type="term" value="F:methyltransferase activity"/>
    <property type="evidence" value="ECO:0007669"/>
    <property type="project" value="UniProtKB-KW"/>
</dbReference>
<comment type="similarity">
    <text evidence="1">Belongs to the methyltransferase superfamily. LaeA methyltransferase family.</text>
</comment>
<dbReference type="GO" id="GO:0032259">
    <property type="term" value="P:methylation"/>
    <property type="evidence" value="ECO:0007669"/>
    <property type="project" value="UniProtKB-KW"/>
</dbReference>
<dbReference type="PANTHER" id="PTHR43591:SF110">
    <property type="entry name" value="RHODANESE DOMAIN-CONTAINING PROTEIN"/>
    <property type="match status" value="1"/>
</dbReference>
<keyword evidence="3" id="KW-0808">Transferase</keyword>
<proteinExistence type="inferred from homology"/>
<keyword evidence="4" id="KW-1185">Reference proteome</keyword>
<dbReference type="Pfam" id="PF13489">
    <property type="entry name" value="Methyltransf_23"/>
    <property type="match status" value="1"/>
</dbReference>
<evidence type="ECO:0000256" key="1">
    <source>
        <dbReference type="ARBA" id="ARBA00038158"/>
    </source>
</evidence>
<evidence type="ECO:0000313" key="3">
    <source>
        <dbReference type="EMBL" id="KAK8867448.1"/>
    </source>
</evidence>
<reference evidence="3 4" key="1">
    <citation type="journal article" date="2024" name="IMA Fungus">
        <title>Apiospora arundinis, a panoply of carbohydrate-active enzymes and secondary metabolites.</title>
        <authorList>
            <person name="Sorensen T."/>
            <person name="Petersen C."/>
            <person name="Muurmann A.T."/>
            <person name="Christiansen J.V."/>
            <person name="Brundto M.L."/>
            <person name="Overgaard C.K."/>
            <person name="Boysen A.T."/>
            <person name="Wollenberg R.D."/>
            <person name="Larsen T.O."/>
            <person name="Sorensen J.L."/>
            <person name="Nielsen K.L."/>
            <person name="Sondergaard T.E."/>
        </authorList>
    </citation>
    <scope>NUCLEOTIDE SEQUENCE [LARGE SCALE GENOMIC DNA]</scope>
    <source>
        <strain evidence="3 4">AAU 773</strain>
    </source>
</reference>
<name>A0ABR2IRE9_9PEZI</name>
<feature type="compositionally biased region" description="Basic and acidic residues" evidence="2">
    <location>
        <begin position="352"/>
        <end position="362"/>
    </location>
</feature>
<feature type="region of interest" description="Disordered" evidence="2">
    <location>
        <begin position="293"/>
        <end position="377"/>
    </location>
</feature>
<organism evidence="3 4">
    <name type="scientific">Apiospora arundinis</name>
    <dbReference type="NCBI Taxonomy" id="335852"/>
    <lineage>
        <taxon>Eukaryota</taxon>
        <taxon>Fungi</taxon>
        <taxon>Dikarya</taxon>
        <taxon>Ascomycota</taxon>
        <taxon>Pezizomycotina</taxon>
        <taxon>Sordariomycetes</taxon>
        <taxon>Xylariomycetidae</taxon>
        <taxon>Amphisphaeriales</taxon>
        <taxon>Apiosporaceae</taxon>
        <taxon>Apiospora</taxon>
    </lineage>
</organism>
<feature type="compositionally biased region" description="Low complexity" evidence="2">
    <location>
        <begin position="363"/>
        <end position="377"/>
    </location>
</feature>
<dbReference type="EMBL" id="JAPCWZ010000004">
    <property type="protein sequence ID" value="KAK8867448.1"/>
    <property type="molecule type" value="Genomic_DNA"/>
</dbReference>
<dbReference type="Proteomes" id="UP001390339">
    <property type="component" value="Unassembled WGS sequence"/>
</dbReference>